<reference evidence="1" key="2">
    <citation type="journal article" date="2015" name="Fish Shellfish Immunol.">
        <title>Early steps in the European eel (Anguilla anguilla)-Vibrio vulnificus interaction in the gills: Role of the RtxA13 toxin.</title>
        <authorList>
            <person name="Callol A."/>
            <person name="Pajuelo D."/>
            <person name="Ebbesson L."/>
            <person name="Teles M."/>
            <person name="MacKenzie S."/>
            <person name="Amaro C."/>
        </authorList>
    </citation>
    <scope>NUCLEOTIDE SEQUENCE</scope>
</reference>
<sequence length="37" mass="3942">MPVRAQTSFFNYLLSVGKPGCGFTTCGITTCTLKAVQ</sequence>
<dbReference type="EMBL" id="GBXM01017152">
    <property type="protein sequence ID" value="JAH91425.1"/>
    <property type="molecule type" value="Transcribed_RNA"/>
</dbReference>
<name>A0A0E9WPD0_ANGAN</name>
<dbReference type="AlphaFoldDB" id="A0A0E9WPD0"/>
<protein>
    <submittedName>
        <fullName evidence="1">Uncharacterized protein</fullName>
    </submittedName>
</protein>
<proteinExistence type="predicted"/>
<accession>A0A0E9WPD0</accession>
<reference evidence="1" key="1">
    <citation type="submission" date="2014-11" db="EMBL/GenBank/DDBJ databases">
        <authorList>
            <person name="Amaro Gonzalez C."/>
        </authorList>
    </citation>
    <scope>NUCLEOTIDE SEQUENCE</scope>
</reference>
<organism evidence="1">
    <name type="scientific">Anguilla anguilla</name>
    <name type="common">European freshwater eel</name>
    <name type="synonym">Muraena anguilla</name>
    <dbReference type="NCBI Taxonomy" id="7936"/>
    <lineage>
        <taxon>Eukaryota</taxon>
        <taxon>Metazoa</taxon>
        <taxon>Chordata</taxon>
        <taxon>Craniata</taxon>
        <taxon>Vertebrata</taxon>
        <taxon>Euteleostomi</taxon>
        <taxon>Actinopterygii</taxon>
        <taxon>Neopterygii</taxon>
        <taxon>Teleostei</taxon>
        <taxon>Anguilliformes</taxon>
        <taxon>Anguillidae</taxon>
        <taxon>Anguilla</taxon>
    </lineage>
</organism>
<evidence type="ECO:0000313" key="1">
    <source>
        <dbReference type="EMBL" id="JAH91425.1"/>
    </source>
</evidence>